<proteinExistence type="predicted"/>
<dbReference type="Pfam" id="PF12843">
    <property type="entry name" value="QSregVF_b"/>
    <property type="match status" value="1"/>
</dbReference>
<keyword evidence="2" id="KW-1185">Reference proteome</keyword>
<dbReference type="EMBL" id="AP014546">
    <property type="protein sequence ID" value="BBB30536.1"/>
    <property type="molecule type" value="Genomic_DNA"/>
</dbReference>
<evidence type="ECO:0000313" key="2">
    <source>
        <dbReference type="Proteomes" id="UP000595332"/>
    </source>
</evidence>
<dbReference type="AlphaFoldDB" id="A0A7R6PLS0"/>
<organism evidence="1 2">
    <name type="scientific">Neptunomonas japonica JAMM 1380</name>
    <dbReference type="NCBI Taxonomy" id="1441457"/>
    <lineage>
        <taxon>Bacteria</taxon>
        <taxon>Pseudomonadati</taxon>
        <taxon>Pseudomonadota</taxon>
        <taxon>Gammaproteobacteria</taxon>
        <taxon>Oceanospirillales</taxon>
        <taxon>Oceanospirillaceae</taxon>
        <taxon>Neptunomonas</taxon>
    </lineage>
</organism>
<protein>
    <recommendedName>
        <fullName evidence="3">Cytoplasmic protein</fullName>
    </recommendedName>
</protein>
<gene>
    <name evidence="1" type="ORF">NEJAP_2592</name>
</gene>
<evidence type="ECO:0000313" key="1">
    <source>
        <dbReference type="EMBL" id="BBB30536.1"/>
    </source>
</evidence>
<dbReference type="KEGG" id="njp:NEJAP_2592"/>
<dbReference type="RefSeq" id="WP_329610906.1">
    <property type="nucleotide sequence ID" value="NZ_AP014546.1"/>
</dbReference>
<sequence>MMSFQPQQLKKLATMKMPFGKYAGRILVDLPEPYICWFEKKGFPSGELGDLLRTLYEIKLNGLEYLLQPLKEPSSRHEGFSSEKKL</sequence>
<evidence type="ECO:0008006" key="3">
    <source>
        <dbReference type="Google" id="ProtNLM"/>
    </source>
</evidence>
<name>A0A7R6PLS0_9GAMM</name>
<dbReference type="Proteomes" id="UP000595332">
    <property type="component" value="Chromosome"/>
</dbReference>
<accession>A0A7R6PLS0</accession>
<reference evidence="1 2" key="1">
    <citation type="journal article" date="2008" name="Int. J. Syst. Evol. Microbiol.">
        <title>Neptunomonas japonica sp. nov., an Osedax japonicus symbiont-like bacterium isolated from sediment adjacent to sperm whale carcasses off Kagoshima, Japan.</title>
        <authorList>
            <person name="Miyazaki M."/>
            <person name="Nogi Y."/>
            <person name="Fujiwara Y."/>
            <person name="Kawato M."/>
            <person name="Kubokawa K."/>
            <person name="Horikoshi K."/>
        </authorList>
    </citation>
    <scope>NUCLEOTIDE SEQUENCE [LARGE SCALE GENOMIC DNA]</scope>
    <source>
        <strain evidence="1 2">JAMM 1380</strain>
    </source>
</reference>
<dbReference type="InterPro" id="IPR024530">
    <property type="entry name" value="QSregVF_b"/>
</dbReference>